<feature type="compositionally biased region" description="Acidic residues" evidence="2">
    <location>
        <begin position="770"/>
        <end position="781"/>
    </location>
</feature>
<gene>
    <name evidence="3" type="ORF">ECRASSUSDP1_LOCUS1985</name>
</gene>
<evidence type="ECO:0000256" key="2">
    <source>
        <dbReference type="SAM" id="MobiDB-lite"/>
    </source>
</evidence>
<name>A0AAD1U276_EUPCR</name>
<accession>A0AAD1U276</accession>
<feature type="region of interest" description="Disordered" evidence="2">
    <location>
        <begin position="1082"/>
        <end position="1240"/>
    </location>
</feature>
<feature type="compositionally biased region" description="Basic and acidic residues" evidence="2">
    <location>
        <begin position="17"/>
        <end position="26"/>
    </location>
</feature>
<feature type="compositionally biased region" description="Basic and acidic residues" evidence="2">
    <location>
        <begin position="1104"/>
        <end position="1119"/>
    </location>
</feature>
<feature type="compositionally biased region" description="Acidic residues" evidence="2">
    <location>
        <begin position="857"/>
        <end position="867"/>
    </location>
</feature>
<feature type="compositionally biased region" description="Basic and acidic residues" evidence="2">
    <location>
        <begin position="1127"/>
        <end position="1179"/>
    </location>
</feature>
<keyword evidence="1" id="KW-0175">Coiled coil</keyword>
<dbReference type="EMBL" id="CAMPGE010001877">
    <property type="protein sequence ID" value="CAI2360681.1"/>
    <property type="molecule type" value="Genomic_DNA"/>
</dbReference>
<dbReference type="InterPro" id="IPR011992">
    <property type="entry name" value="EF-hand-dom_pair"/>
</dbReference>
<sequence length="1240" mass="143262">MSIEVNEDSPGSEEKEEQTPDKDIRGYQRRLKKRLNKGSCNRPKSNRLVLNGVKGQIRIPTINNFHAQRNSNGNEERLFNKTPDRSKDFLAKIQSLIKNYGGKESIARSASMFRVPKKTLFNNNARVTIDAKTNEVKRIKPRRPKLDKEKLYDQVIEYKNLMNEYKDENIRLKTKLKQLEKEQVNNEILTEEIKQAPQFVGKIGKTMTRQRETLFVLALKKQVAEQKNILRQKDTEIEKLKKNYKHTRITELEIDQKVYIEELMRMRAILEEVLKSKESPANTECPKNQLNSDTIQDNKLKNAKKENKELTTIIKSKEKQIIDQSEKLKERDTRIEKLKASVKDKNKLKQQHKEKNKELIKIRNELTLLKTKTDTKGVQNTDIVMRSSTERQKDQIITKNKEIDSLRQEKKILTNKVNSLTKKLANTDDNFDEIYQKLQEETNQRKYYEELYQEEREKNIDLNSQSPKRTTSGKDPDIIKNSRPQVASIHGRGKTSNKRLEEVKENIFEDTSNKSQKHMIEDGQEKLPKNQNPPIRLKSITAIALSMRLHISKMEIEDLKEIFPETSFTLESLRLKVKELFRLEDEQALKISRYIFEKDEPILNGAVKFDENKSMSSTEVISIVETLCTKGINCNFPLFQKEDPKIIEKSISLKIQKTKISAIDLLEEILSSCKIDDEDHSGYLSASKVKQIIEFQDLDLTPIELLLLLQKFFVPTRSGLDNLHYPSFAQCLDRLPTKHSSQAAIIKIQEEEEPLETDRRRKEEGIEKSEVEDEGLDELEEEVVRGKGEGMSGDHEDENSEGGLKGERIREVGSEECGREICPQVENTEESADLKVFTPKSFGDEPKEVFKHKESENSEVEYEEFSPDENKEKSSTKEAHQDASQELKKKDKVTNQEDLFPKNESEKYINDSQHIQESEKSEKELQKEASQKDINDKEASNKAMNHSEDTSPKKHKKNLDMSKFRPLSLKIIADLTTYISQNPDANLFGDKVFIQTIKSKNKQTDVYLIEAEHFFEVLELFGIVSVPFNPVHKEELQKAKENLQEILCIDLTYKTLLMIKKVNLTVSQLSSDTELLEKAKSYQYPSVNPPSPIQVHNDSDSEEEKNIYEKEFESEEKVKRLNSSSSDLRKSHKNDEVLSPKDSKYESSFNEAKDGKSLKKSHPSDKKEVKQEEAFEKADLAGQSSQKLDSKAPEPSKESNEILKSVQEHEKPLKFDDSHEDELSSPREVVEGPPDGIAKD</sequence>
<protein>
    <submittedName>
        <fullName evidence="3">Uncharacterized protein</fullName>
    </submittedName>
</protein>
<feature type="region of interest" description="Disordered" evidence="2">
    <location>
        <begin position="1"/>
        <end position="27"/>
    </location>
</feature>
<evidence type="ECO:0000313" key="3">
    <source>
        <dbReference type="EMBL" id="CAI2360681.1"/>
    </source>
</evidence>
<feature type="coiled-coil region" evidence="1">
    <location>
        <begin position="223"/>
        <end position="250"/>
    </location>
</feature>
<feature type="region of interest" description="Disordered" evidence="2">
    <location>
        <begin position="456"/>
        <end position="497"/>
    </location>
</feature>
<feature type="compositionally biased region" description="Basic and acidic residues" evidence="2">
    <location>
        <begin position="842"/>
        <end position="856"/>
    </location>
</feature>
<dbReference type="Proteomes" id="UP001295684">
    <property type="component" value="Unassembled WGS sequence"/>
</dbReference>
<feature type="compositionally biased region" description="Basic and acidic residues" evidence="2">
    <location>
        <begin position="868"/>
        <end position="959"/>
    </location>
</feature>
<feature type="region of interest" description="Disordered" evidence="2">
    <location>
        <begin position="750"/>
        <end position="959"/>
    </location>
</feature>
<organism evidence="3 4">
    <name type="scientific">Euplotes crassus</name>
    <dbReference type="NCBI Taxonomy" id="5936"/>
    <lineage>
        <taxon>Eukaryota</taxon>
        <taxon>Sar</taxon>
        <taxon>Alveolata</taxon>
        <taxon>Ciliophora</taxon>
        <taxon>Intramacronucleata</taxon>
        <taxon>Spirotrichea</taxon>
        <taxon>Hypotrichia</taxon>
        <taxon>Euplotida</taxon>
        <taxon>Euplotidae</taxon>
        <taxon>Moneuplotes</taxon>
    </lineage>
</organism>
<keyword evidence="4" id="KW-1185">Reference proteome</keyword>
<feature type="compositionally biased region" description="Basic and acidic residues" evidence="2">
    <location>
        <begin position="756"/>
        <end position="769"/>
    </location>
</feature>
<evidence type="ECO:0000313" key="4">
    <source>
        <dbReference type="Proteomes" id="UP001295684"/>
    </source>
</evidence>
<proteinExistence type="predicted"/>
<dbReference type="SUPFAM" id="SSF47473">
    <property type="entry name" value="EF-hand"/>
    <property type="match status" value="1"/>
</dbReference>
<feature type="compositionally biased region" description="Basic and acidic residues" evidence="2">
    <location>
        <begin position="1188"/>
        <end position="1230"/>
    </location>
</feature>
<feature type="coiled-coil region" evidence="1">
    <location>
        <begin position="148"/>
        <end position="192"/>
    </location>
</feature>
<evidence type="ECO:0000256" key="1">
    <source>
        <dbReference type="SAM" id="Coils"/>
    </source>
</evidence>
<feature type="compositionally biased region" description="Acidic residues" evidence="2">
    <location>
        <begin position="1"/>
        <end position="16"/>
    </location>
</feature>
<feature type="compositionally biased region" description="Basic and acidic residues" evidence="2">
    <location>
        <begin position="804"/>
        <end position="819"/>
    </location>
</feature>
<feature type="compositionally biased region" description="Polar residues" evidence="2">
    <location>
        <begin position="461"/>
        <end position="470"/>
    </location>
</feature>
<dbReference type="AlphaFoldDB" id="A0AAD1U276"/>
<feature type="compositionally biased region" description="Basic and acidic residues" evidence="2">
    <location>
        <begin position="782"/>
        <end position="794"/>
    </location>
</feature>
<reference evidence="3" key="1">
    <citation type="submission" date="2023-07" db="EMBL/GenBank/DDBJ databases">
        <authorList>
            <consortium name="AG Swart"/>
            <person name="Singh M."/>
            <person name="Singh A."/>
            <person name="Seah K."/>
            <person name="Emmerich C."/>
        </authorList>
    </citation>
    <scope>NUCLEOTIDE SEQUENCE</scope>
    <source>
        <strain evidence="3">DP1</strain>
    </source>
</reference>
<comment type="caution">
    <text evidence="3">The sequence shown here is derived from an EMBL/GenBank/DDBJ whole genome shotgun (WGS) entry which is preliminary data.</text>
</comment>